<evidence type="ECO:0000259" key="5">
    <source>
        <dbReference type="Pfam" id="PF04324"/>
    </source>
</evidence>
<keyword evidence="7" id="KW-1185">Reference proteome</keyword>
<dbReference type="InterPro" id="IPR007419">
    <property type="entry name" value="BFD-like_2Fe2S-bd_dom"/>
</dbReference>
<protein>
    <submittedName>
        <fullName evidence="6">(2Fe-2S)-binding protein</fullName>
    </submittedName>
</protein>
<evidence type="ECO:0000313" key="6">
    <source>
        <dbReference type="EMBL" id="MBU5628104.1"/>
    </source>
</evidence>
<keyword evidence="1" id="KW-0001">2Fe-2S</keyword>
<accession>A0ABS6FFK8</accession>
<dbReference type="Pfam" id="PF04324">
    <property type="entry name" value="Fer2_BFD"/>
    <property type="match status" value="1"/>
</dbReference>
<comment type="caution">
    <text evidence="6">The sequence shown here is derived from an EMBL/GenBank/DDBJ whole genome shotgun (WGS) entry which is preliminary data.</text>
</comment>
<reference evidence="6 7" key="1">
    <citation type="submission" date="2021-06" db="EMBL/GenBank/DDBJ databases">
        <authorList>
            <person name="Sun Q."/>
            <person name="Li D."/>
        </authorList>
    </citation>
    <scope>NUCLEOTIDE SEQUENCE [LARGE SCALE GENOMIC DNA]</scope>
    <source>
        <strain evidence="6 7">MSJ-2</strain>
    </source>
</reference>
<name>A0ABS6FFK8_9FIRM</name>
<dbReference type="EMBL" id="JAHLQN010000001">
    <property type="protein sequence ID" value="MBU5628104.1"/>
    <property type="molecule type" value="Genomic_DNA"/>
</dbReference>
<keyword evidence="4" id="KW-0411">Iron-sulfur</keyword>
<evidence type="ECO:0000313" key="7">
    <source>
        <dbReference type="Proteomes" id="UP000787672"/>
    </source>
</evidence>
<sequence>MSAPDGARVMCLCHGVTWADIRTAVDGGAETFEEVRRQTGCGKSCAMCVERIRGEVDALLGQSGRQGG</sequence>
<dbReference type="PANTHER" id="PTHR37424">
    <property type="entry name" value="BACTERIOFERRITIN-ASSOCIATED FERREDOXIN"/>
    <property type="match status" value="1"/>
</dbReference>
<evidence type="ECO:0000256" key="1">
    <source>
        <dbReference type="ARBA" id="ARBA00022714"/>
    </source>
</evidence>
<dbReference type="Proteomes" id="UP000787672">
    <property type="component" value="Unassembled WGS sequence"/>
</dbReference>
<gene>
    <name evidence="6" type="ORF">KQI82_14420</name>
</gene>
<feature type="domain" description="BFD-like [2Fe-2S]-binding" evidence="5">
    <location>
        <begin position="9"/>
        <end position="53"/>
    </location>
</feature>
<evidence type="ECO:0000256" key="3">
    <source>
        <dbReference type="ARBA" id="ARBA00023004"/>
    </source>
</evidence>
<evidence type="ECO:0000256" key="4">
    <source>
        <dbReference type="ARBA" id="ARBA00023014"/>
    </source>
</evidence>
<dbReference type="PANTHER" id="PTHR37424:SF1">
    <property type="entry name" value="BACTERIOFERRITIN-ASSOCIATED FERREDOXIN"/>
    <property type="match status" value="1"/>
</dbReference>
<keyword evidence="2" id="KW-0479">Metal-binding</keyword>
<evidence type="ECO:0000256" key="2">
    <source>
        <dbReference type="ARBA" id="ARBA00022723"/>
    </source>
</evidence>
<dbReference type="RefSeq" id="WP_216633391.1">
    <property type="nucleotide sequence ID" value="NZ_JAHLQN010000001.1"/>
</dbReference>
<organism evidence="6 7">
    <name type="scientific">Dysosmobacter acutus</name>
    <dbReference type="NCBI Taxonomy" id="2841504"/>
    <lineage>
        <taxon>Bacteria</taxon>
        <taxon>Bacillati</taxon>
        <taxon>Bacillota</taxon>
        <taxon>Clostridia</taxon>
        <taxon>Eubacteriales</taxon>
        <taxon>Oscillospiraceae</taxon>
        <taxon>Dysosmobacter</taxon>
    </lineage>
</organism>
<dbReference type="InterPro" id="IPR052371">
    <property type="entry name" value="BFD-associated_ferredoxin"/>
</dbReference>
<keyword evidence="3" id="KW-0408">Iron</keyword>
<proteinExistence type="predicted"/>